<dbReference type="EMBL" id="NTYW01000127">
    <property type="protein sequence ID" value="PES27864.1"/>
    <property type="molecule type" value="Genomic_DNA"/>
</dbReference>
<comment type="caution">
    <text evidence="1">The sequence shown here is derived from an EMBL/GenBank/DDBJ whole genome shotgun (WGS) entry which is preliminary data.</text>
</comment>
<evidence type="ECO:0000313" key="1">
    <source>
        <dbReference type="EMBL" id="PES27864.1"/>
    </source>
</evidence>
<protein>
    <submittedName>
        <fullName evidence="1">Uncharacterized protein</fullName>
    </submittedName>
</protein>
<gene>
    <name evidence="1" type="ORF">CN497_30700</name>
</gene>
<evidence type="ECO:0000313" key="2">
    <source>
        <dbReference type="Proteomes" id="UP000220341"/>
    </source>
</evidence>
<accession>A0AAE5U9R6</accession>
<dbReference type="Proteomes" id="UP000220341">
    <property type="component" value="Unassembled WGS sequence"/>
</dbReference>
<organism evidence="1 2">
    <name type="scientific">Priestia megaterium</name>
    <name type="common">Bacillus megaterium</name>
    <dbReference type="NCBI Taxonomy" id="1404"/>
    <lineage>
        <taxon>Bacteria</taxon>
        <taxon>Bacillati</taxon>
        <taxon>Bacillota</taxon>
        <taxon>Bacilli</taxon>
        <taxon>Bacillales</taxon>
        <taxon>Bacillaceae</taxon>
        <taxon>Priestia</taxon>
    </lineage>
</organism>
<name>A0AAE5U9R6_PRIMG</name>
<proteinExistence type="predicted"/>
<sequence length="63" mass="7973">MREQWKKKKFEDKFEDKLVYFLYRLFVITTVIKQQKPLKQIVLKVFYIFLICYKNALLKKYKF</sequence>
<dbReference type="AlphaFoldDB" id="A0AAE5U9R6"/>
<reference evidence="1 2" key="1">
    <citation type="submission" date="2017-09" db="EMBL/GenBank/DDBJ databases">
        <title>Large-scale bioinformatics analysis of Bacillus genomes uncovers conserved roles of natural products in bacterial physiology.</title>
        <authorList>
            <consortium name="Agbiome Team Llc"/>
            <person name="Bleich R.M."/>
            <person name="Kirk G.J."/>
            <person name="Santa Maria K.C."/>
            <person name="Allen S.E."/>
            <person name="Farag S."/>
            <person name="Shank E.A."/>
            <person name="Bowers A."/>
        </authorList>
    </citation>
    <scope>NUCLEOTIDE SEQUENCE [LARGE SCALE GENOMIC DNA]</scope>
    <source>
        <strain evidence="1 2">AFS003013</strain>
    </source>
</reference>